<sequence>MSALGDDDDRLGDDSVDDEKLSTGIEILDNPEYLDGGFPKGSVITLVANPIATAELFLYDLAEVRHTHYFTTARSADSVGKTIEMMGRSADGFDIVDLYSADDLFDTAMGALEDVDNEENIIFDTFSDIVRHDRGDEILDLTYRVSHETGSATYLYMIKEDEETMTYEESRVPYSSDVVMKMLTGIEGEKVENRLAISKLRGHTPPPKTIKLNIGKEIVVDTSRDIA</sequence>
<evidence type="ECO:0000313" key="2">
    <source>
        <dbReference type="Proteomes" id="UP001149411"/>
    </source>
</evidence>
<protein>
    <recommendedName>
        <fullName evidence="3">RecA-superfamily ATPase, KaiC/GvpD/RAD55 family</fullName>
    </recommendedName>
</protein>
<comment type="caution">
    <text evidence="1">The sequence shown here is derived from an EMBL/GenBank/DDBJ whole genome shotgun (WGS) entry which is preliminary data.</text>
</comment>
<name>A0A9Q4GHY7_9EURY</name>
<gene>
    <name evidence="1" type="ORF">EGH25_00225</name>
</gene>
<dbReference type="AlphaFoldDB" id="A0A9Q4GHY7"/>
<evidence type="ECO:0008006" key="3">
    <source>
        <dbReference type="Google" id="ProtNLM"/>
    </source>
</evidence>
<dbReference type="Gene3D" id="3.40.50.300">
    <property type="entry name" value="P-loop containing nucleotide triphosphate hydrolases"/>
    <property type="match status" value="1"/>
</dbReference>
<evidence type="ECO:0000313" key="1">
    <source>
        <dbReference type="EMBL" id="MCX2817791.1"/>
    </source>
</evidence>
<dbReference type="RefSeq" id="WP_266085273.1">
    <property type="nucleotide sequence ID" value="NZ_RKLV01000001.1"/>
</dbReference>
<dbReference type="InterPro" id="IPR055549">
    <property type="entry name" value="DUF7125"/>
</dbReference>
<organism evidence="1 2">
    <name type="scientific">Halorutilus salinus</name>
    <dbReference type="NCBI Taxonomy" id="2487751"/>
    <lineage>
        <taxon>Archaea</taxon>
        <taxon>Methanobacteriati</taxon>
        <taxon>Methanobacteriota</taxon>
        <taxon>Stenosarchaea group</taxon>
        <taxon>Halobacteria</taxon>
        <taxon>Halorutilales</taxon>
        <taxon>Halorutilaceae</taxon>
        <taxon>Halorutilus</taxon>
    </lineage>
</organism>
<dbReference type="EMBL" id="RKLV01000001">
    <property type="protein sequence ID" value="MCX2817791.1"/>
    <property type="molecule type" value="Genomic_DNA"/>
</dbReference>
<dbReference type="SUPFAM" id="SSF52540">
    <property type="entry name" value="P-loop containing nucleoside triphosphate hydrolases"/>
    <property type="match status" value="1"/>
</dbReference>
<dbReference type="InterPro" id="IPR027417">
    <property type="entry name" value="P-loop_NTPase"/>
</dbReference>
<dbReference type="Proteomes" id="UP001149411">
    <property type="component" value="Unassembled WGS sequence"/>
</dbReference>
<dbReference type="Pfam" id="PF23442">
    <property type="entry name" value="DUF7125"/>
    <property type="match status" value="1"/>
</dbReference>
<proteinExistence type="predicted"/>
<accession>A0A9Q4GHY7</accession>
<reference evidence="1" key="1">
    <citation type="submission" date="2022-09" db="EMBL/GenBank/DDBJ databases">
        <title>Haloadaptaus new haloarchaeum isolated from saline soil.</title>
        <authorList>
            <person name="Duran-Viseras A."/>
            <person name="Sanchez-Porro C."/>
            <person name="Ventosa A."/>
        </authorList>
    </citation>
    <scope>NUCLEOTIDE SEQUENCE</scope>
    <source>
        <strain evidence="1">F3-133</strain>
    </source>
</reference>
<keyword evidence="2" id="KW-1185">Reference proteome</keyword>